<name>A0A5P3A9K5_9RHOB</name>
<keyword evidence="2 7" id="KW-0813">Transport</keyword>
<organism evidence="9 10">
    <name type="scientific">Roseovarius indicus</name>
    <dbReference type="NCBI Taxonomy" id="540747"/>
    <lineage>
        <taxon>Bacteria</taxon>
        <taxon>Pseudomonadati</taxon>
        <taxon>Pseudomonadota</taxon>
        <taxon>Alphaproteobacteria</taxon>
        <taxon>Rhodobacterales</taxon>
        <taxon>Roseobacteraceae</taxon>
        <taxon>Roseovarius</taxon>
    </lineage>
</organism>
<dbReference type="OrthoDB" id="9766870at2"/>
<dbReference type="CDD" id="cd06261">
    <property type="entry name" value="TM_PBP2"/>
    <property type="match status" value="1"/>
</dbReference>
<feature type="transmembrane region" description="Helical" evidence="7">
    <location>
        <begin position="86"/>
        <end position="110"/>
    </location>
</feature>
<evidence type="ECO:0000256" key="1">
    <source>
        <dbReference type="ARBA" id="ARBA00004651"/>
    </source>
</evidence>
<comment type="similarity">
    <text evidence="7">Belongs to the binding-protein-dependent transport system permease family.</text>
</comment>
<dbReference type="AlphaFoldDB" id="A0A5P3A9K5"/>
<dbReference type="GO" id="GO:0055085">
    <property type="term" value="P:transmembrane transport"/>
    <property type="evidence" value="ECO:0007669"/>
    <property type="project" value="InterPro"/>
</dbReference>
<sequence>MTVATGRRASAFRRRLGSAGLSLWCGGAITVSLIAVTILSFVWTPYSPLKMNMRERLQAPSIEHLLGTDHFGRDVLSMLMVGGQSALKVGIVAVLIGVILGVALGLAAAARGGWFEALAMRTSDLLFAFPVVLLAIMLAAGFGPGSVTSMVAIGIHNVPIFARLTRAGAKTIWAREFVMAAKVNGRGNFYISMVHVLPNVVNILVVQATISFAIAILADAALGYLGLGTQPPVPTWGRMLSDAQSYMAQGPYLAIFPGLTIALAVLGLNLLGDALRDLIDPRSSKGH</sequence>
<dbReference type="PANTHER" id="PTHR43386">
    <property type="entry name" value="OLIGOPEPTIDE TRANSPORT SYSTEM PERMEASE PROTEIN APPC"/>
    <property type="match status" value="1"/>
</dbReference>
<evidence type="ECO:0000313" key="10">
    <source>
        <dbReference type="Proteomes" id="UP000325785"/>
    </source>
</evidence>
<evidence type="ECO:0000256" key="6">
    <source>
        <dbReference type="ARBA" id="ARBA00023136"/>
    </source>
</evidence>
<protein>
    <submittedName>
        <fullName evidence="9">Glutathione transport system permease protein GsiD</fullName>
    </submittedName>
</protein>
<evidence type="ECO:0000313" key="9">
    <source>
        <dbReference type="EMBL" id="QEW25393.1"/>
    </source>
</evidence>
<dbReference type="GO" id="GO:0005886">
    <property type="term" value="C:plasma membrane"/>
    <property type="evidence" value="ECO:0007669"/>
    <property type="project" value="UniProtKB-SubCell"/>
</dbReference>
<dbReference type="Pfam" id="PF00528">
    <property type="entry name" value="BPD_transp_1"/>
    <property type="match status" value="1"/>
</dbReference>
<accession>A0A5P3A9K5</accession>
<dbReference type="EMBL" id="CP031598">
    <property type="protein sequence ID" value="QEW25393.1"/>
    <property type="molecule type" value="Genomic_DNA"/>
</dbReference>
<feature type="transmembrane region" description="Helical" evidence="7">
    <location>
        <begin position="147"/>
        <end position="165"/>
    </location>
</feature>
<evidence type="ECO:0000256" key="3">
    <source>
        <dbReference type="ARBA" id="ARBA00022475"/>
    </source>
</evidence>
<feature type="transmembrane region" description="Helical" evidence="7">
    <location>
        <begin position="21"/>
        <end position="43"/>
    </location>
</feature>
<reference evidence="9 10" key="1">
    <citation type="submission" date="2018-08" db="EMBL/GenBank/DDBJ databases">
        <title>Genetic Globetrotter - A new plasmid hitch-hiking vast phylogenetic and geographic distances.</title>
        <authorList>
            <person name="Vollmers J."/>
            <person name="Petersen J."/>
        </authorList>
    </citation>
    <scope>NUCLEOTIDE SEQUENCE [LARGE SCALE GENOMIC DNA]</scope>
    <source>
        <strain evidence="9 10">DSM 26383</strain>
    </source>
</reference>
<evidence type="ECO:0000256" key="4">
    <source>
        <dbReference type="ARBA" id="ARBA00022692"/>
    </source>
</evidence>
<dbReference type="SUPFAM" id="SSF161098">
    <property type="entry name" value="MetI-like"/>
    <property type="match status" value="1"/>
</dbReference>
<dbReference type="RefSeq" id="WP_082647300.1">
    <property type="nucleotide sequence ID" value="NZ_CP031598.1"/>
</dbReference>
<keyword evidence="5 7" id="KW-1133">Transmembrane helix</keyword>
<proteinExistence type="inferred from homology"/>
<dbReference type="InterPro" id="IPR000515">
    <property type="entry name" value="MetI-like"/>
</dbReference>
<evidence type="ECO:0000256" key="7">
    <source>
        <dbReference type="RuleBase" id="RU363032"/>
    </source>
</evidence>
<dbReference type="PANTHER" id="PTHR43386:SF25">
    <property type="entry name" value="PEPTIDE ABC TRANSPORTER PERMEASE PROTEIN"/>
    <property type="match status" value="1"/>
</dbReference>
<keyword evidence="3" id="KW-1003">Cell membrane</keyword>
<dbReference type="Gene3D" id="1.10.3720.10">
    <property type="entry name" value="MetI-like"/>
    <property type="match status" value="1"/>
</dbReference>
<feature type="domain" description="ABC transmembrane type-1" evidence="8">
    <location>
        <begin position="83"/>
        <end position="272"/>
    </location>
</feature>
<dbReference type="KEGG" id="rid:RIdsm_01179"/>
<feature type="transmembrane region" description="Helical" evidence="7">
    <location>
        <begin position="246"/>
        <end position="272"/>
    </location>
</feature>
<keyword evidence="4 7" id="KW-0812">Transmembrane</keyword>
<comment type="subcellular location">
    <subcellularLocation>
        <location evidence="1 7">Cell membrane</location>
        <topology evidence="1 7">Multi-pass membrane protein</topology>
    </subcellularLocation>
</comment>
<dbReference type="InterPro" id="IPR035906">
    <property type="entry name" value="MetI-like_sf"/>
</dbReference>
<dbReference type="Proteomes" id="UP000325785">
    <property type="component" value="Chromosome"/>
</dbReference>
<evidence type="ECO:0000256" key="2">
    <source>
        <dbReference type="ARBA" id="ARBA00022448"/>
    </source>
</evidence>
<keyword evidence="6 7" id="KW-0472">Membrane</keyword>
<evidence type="ECO:0000259" key="8">
    <source>
        <dbReference type="PROSITE" id="PS50928"/>
    </source>
</evidence>
<gene>
    <name evidence="9" type="primary">gsiD_4</name>
    <name evidence="9" type="ORF">RIdsm_01179</name>
</gene>
<feature type="transmembrane region" description="Helical" evidence="7">
    <location>
        <begin position="200"/>
        <end position="226"/>
    </location>
</feature>
<dbReference type="InterPro" id="IPR050366">
    <property type="entry name" value="BP-dependent_transpt_permease"/>
</dbReference>
<dbReference type="PROSITE" id="PS50928">
    <property type="entry name" value="ABC_TM1"/>
    <property type="match status" value="1"/>
</dbReference>
<evidence type="ECO:0000256" key="5">
    <source>
        <dbReference type="ARBA" id="ARBA00022989"/>
    </source>
</evidence>
<feature type="transmembrane region" description="Helical" evidence="7">
    <location>
        <begin position="122"/>
        <end position="141"/>
    </location>
</feature>